<evidence type="ECO:0008006" key="12">
    <source>
        <dbReference type="Google" id="ProtNLM"/>
    </source>
</evidence>
<evidence type="ECO:0000256" key="1">
    <source>
        <dbReference type="ARBA" id="ARBA00004123"/>
    </source>
</evidence>
<organism evidence="10 11">
    <name type="scientific">Saccharomycodes ludwigii</name>
    <dbReference type="NCBI Taxonomy" id="36035"/>
    <lineage>
        <taxon>Eukaryota</taxon>
        <taxon>Fungi</taxon>
        <taxon>Dikarya</taxon>
        <taxon>Ascomycota</taxon>
        <taxon>Saccharomycotina</taxon>
        <taxon>Saccharomycetes</taxon>
        <taxon>Saccharomycodales</taxon>
        <taxon>Saccharomycodaceae</taxon>
        <taxon>Saccharomycodes</taxon>
    </lineage>
</organism>
<dbReference type="FunFam" id="1.10.10.10:FF:000030">
    <property type="entry name" value="Forkhead box protein K2"/>
    <property type="match status" value="1"/>
</dbReference>
<dbReference type="SUPFAM" id="SSF49879">
    <property type="entry name" value="SMAD/FHA domain"/>
    <property type="match status" value="1"/>
</dbReference>
<evidence type="ECO:0000256" key="7">
    <source>
        <dbReference type="SAM" id="MobiDB-lite"/>
    </source>
</evidence>
<dbReference type="Pfam" id="PF00250">
    <property type="entry name" value="Forkhead"/>
    <property type="match status" value="1"/>
</dbReference>
<sequence length="543" mass="60476">MDPDFIDNVISLLDVPPKATVVSQEYANTNNFAREVQAYAKIAGRDWTYYVKTLKVTIGRNTSSASSGIGNEERKNDPEDNVDIDLGPAKVVSRKHAKIQYNLNNGAWELLVDGRNGAKVNFTRVQAGPNSPSIKLFSGTIIDIGGTQMMFILPDSDPVLMPNVLKHLEPKLQQLHELRQKNSVKGFIRMYNNDNSAISVPGGPIQPINAATPTSNATRNTGGYVLQQDQHQYPQQDQQVLDNGYHGMMVMNGNNTNMLQAHFEGGTIVDPGFPSTELNSDLSRPENKNVKPPFSYATMITQAILSTHEGAMSLADIYNFIENHYSYYKYSKSGWQNSIRHNLSLNKAFEKVNRRPGEPGKGMKWRIAENFQKEFLDRYREGKVSKIKRGSSVVRQLQLQLSRYGTIPIQREYSAGNNPEDNSHGINNKKGNDESSRVKKKRKTSKKSAEKGAEKDNGMAMNVKTAVNTTQQFVENQSTMKDNTINNNTMGSISTVDGSTLSHPQILQQQQQHMISNESVHNLPHRASTATIATTSKATTTIR</sequence>
<dbReference type="SUPFAM" id="SSF46785">
    <property type="entry name" value="Winged helix' DNA-binding domain"/>
    <property type="match status" value="1"/>
</dbReference>
<dbReference type="AlphaFoldDB" id="A0A376BC51"/>
<dbReference type="PROSITE" id="PS00658">
    <property type="entry name" value="FORK_HEAD_2"/>
    <property type="match status" value="1"/>
</dbReference>
<dbReference type="GO" id="GO:0005634">
    <property type="term" value="C:nucleus"/>
    <property type="evidence" value="ECO:0007669"/>
    <property type="project" value="UniProtKB-SubCell"/>
</dbReference>
<dbReference type="GO" id="GO:0000981">
    <property type="term" value="F:DNA-binding transcription factor activity, RNA polymerase II-specific"/>
    <property type="evidence" value="ECO:0007669"/>
    <property type="project" value="TreeGrafter"/>
</dbReference>
<dbReference type="CDD" id="cd22701">
    <property type="entry name" value="FHA_FKH1-like"/>
    <property type="match status" value="1"/>
</dbReference>
<dbReference type="InterPro" id="IPR018122">
    <property type="entry name" value="TF_fork_head_CS_1"/>
</dbReference>
<feature type="region of interest" description="Disordered" evidence="7">
    <location>
        <begin position="412"/>
        <end position="461"/>
    </location>
</feature>
<evidence type="ECO:0000256" key="3">
    <source>
        <dbReference type="ARBA" id="ARBA00023125"/>
    </source>
</evidence>
<dbReference type="SMART" id="SM00339">
    <property type="entry name" value="FH"/>
    <property type="match status" value="1"/>
</dbReference>
<dbReference type="SMART" id="SM00240">
    <property type="entry name" value="FHA"/>
    <property type="match status" value="1"/>
</dbReference>
<evidence type="ECO:0000256" key="6">
    <source>
        <dbReference type="PROSITE-ProRule" id="PRU00089"/>
    </source>
</evidence>
<dbReference type="InterPro" id="IPR001766">
    <property type="entry name" value="Fork_head_dom"/>
</dbReference>
<dbReference type="PANTHER" id="PTHR45881:SF1">
    <property type="entry name" value="FORK HEAD PROTEIN HOMOLOG 2"/>
    <property type="match status" value="1"/>
</dbReference>
<keyword evidence="11" id="KW-1185">Reference proteome</keyword>
<dbReference type="PROSITE" id="PS50006">
    <property type="entry name" value="FHA_DOMAIN"/>
    <property type="match status" value="1"/>
</dbReference>
<evidence type="ECO:0000256" key="5">
    <source>
        <dbReference type="ARBA" id="ARBA00023242"/>
    </source>
</evidence>
<dbReference type="EMBL" id="UFAJ01001213">
    <property type="protein sequence ID" value="SSD62171.1"/>
    <property type="molecule type" value="Genomic_DNA"/>
</dbReference>
<dbReference type="InterPro" id="IPR030456">
    <property type="entry name" value="TF_fork_head_CS_2"/>
</dbReference>
<protein>
    <recommendedName>
        <fullName evidence="12">Fork-head transcriptional regulator 2</fullName>
    </recommendedName>
</protein>
<dbReference type="Gene3D" id="2.60.200.20">
    <property type="match status" value="1"/>
</dbReference>
<dbReference type="Pfam" id="PF00498">
    <property type="entry name" value="FHA"/>
    <property type="match status" value="1"/>
</dbReference>
<name>A0A376BC51_9ASCO</name>
<dbReference type="Gene3D" id="1.10.10.10">
    <property type="entry name" value="Winged helix-like DNA-binding domain superfamily/Winged helix DNA-binding domain"/>
    <property type="match status" value="1"/>
</dbReference>
<dbReference type="Proteomes" id="UP000262825">
    <property type="component" value="Unassembled WGS sequence"/>
</dbReference>
<keyword evidence="5 6" id="KW-0539">Nucleus</keyword>
<evidence type="ECO:0000313" key="10">
    <source>
        <dbReference type="EMBL" id="SSD62171.1"/>
    </source>
</evidence>
<dbReference type="PROSITE" id="PS50039">
    <property type="entry name" value="FORK_HEAD_3"/>
    <property type="match status" value="1"/>
</dbReference>
<evidence type="ECO:0000256" key="4">
    <source>
        <dbReference type="ARBA" id="ARBA00023163"/>
    </source>
</evidence>
<evidence type="ECO:0000313" key="11">
    <source>
        <dbReference type="Proteomes" id="UP000262825"/>
    </source>
</evidence>
<feature type="region of interest" description="Disordered" evidence="7">
    <location>
        <begin position="522"/>
        <end position="543"/>
    </location>
</feature>
<keyword evidence="3 6" id="KW-0238">DNA-binding</keyword>
<accession>A0A376BC51</accession>
<dbReference type="PRINTS" id="PR00053">
    <property type="entry name" value="FORKHEAD"/>
</dbReference>
<feature type="DNA-binding region" description="Fork-head" evidence="6">
    <location>
        <begin position="291"/>
        <end position="381"/>
    </location>
</feature>
<comment type="subcellular location">
    <subcellularLocation>
        <location evidence="1 6">Nucleus</location>
    </subcellularLocation>
</comment>
<feature type="domain" description="FHA" evidence="8">
    <location>
        <begin position="56"/>
        <end position="125"/>
    </location>
</feature>
<evidence type="ECO:0000256" key="2">
    <source>
        <dbReference type="ARBA" id="ARBA00023015"/>
    </source>
</evidence>
<feature type="compositionally biased region" description="Basic and acidic residues" evidence="7">
    <location>
        <begin position="447"/>
        <end position="457"/>
    </location>
</feature>
<dbReference type="InterPro" id="IPR036390">
    <property type="entry name" value="WH_DNA-bd_sf"/>
</dbReference>
<dbReference type="VEuPathDB" id="FungiDB:SCODWIG_03933"/>
<dbReference type="InterPro" id="IPR008984">
    <property type="entry name" value="SMAD_FHA_dom_sf"/>
</dbReference>
<dbReference type="GO" id="GO:2000221">
    <property type="term" value="P:negative regulation of pseudohyphal growth"/>
    <property type="evidence" value="ECO:0007669"/>
    <property type="project" value="UniProtKB-ARBA"/>
</dbReference>
<gene>
    <name evidence="10" type="ORF">SCODWIG_03933</name>
</gene>
<dbReference type="PANTHER" id="PTHR45881">
    <property type="entry name" value="CHECKPOINT SUPPRESSOR 1-LIKE, ISOFORM A-RELATED"/>
    <property type="match status" value="1"/>
</dbReference>
<feature type="compositionally biased region" description="Polar residues" evidence="7">
    <location>
        <begin position="415"/>
        <end position="426"/>
    </location>
</feature>
<feature type="domain" description="Fork-head" evidence="9">
    <location>
        <begin position="291"/>
        <end position="381"/>
    </location>
</feature>
<feature type="compositionally biased region" description="Low complexity" evidence="7">
    <location>
        <begin position="527"/>
        <end position="543"/>
    </location>
</feature>
<dbReference type="InterPro" id="IPR000253">
    <property type="entry name" value="FHA_dom"/>
</dbReference>
<dbReference type="PROSITE" id="PS00657">
    <property type="entry name" value="FORK_HEAD_1"/>
    <property type="match status" value="1"/>
</dbReference>
<dbReference type="InterPro" id="IPR036388">
    <property type="entry name" value="WH-like_DNA-bd_sf"/>
</dbReference>
<dbReference type="GO" id="GO:0000978">
    <property type="term" value="F:RNA polymerase II cis-regulatory region sequence-specific DNA binding"/>
    <property type="evidence" value="ECO:0007669"/>
    <property type="project" value="TreeGrafter"/>
</dbReference>
<evidence type="ECO:0000259" key="9">
    <source>
        <dbReference type="PROSITE" id="PS50039"/>
    </source>
</evidence>
<keyword evidence="2" id="KW-0805">Transcription regulation</keyword>
<evidence type="ECO:0000259" key="8">
    <source>
        <dbReference type="PROSITE" id="PS50006"/>
    </source>
</evidence>
<dbReference type="CDD" id="cd00059">
    <property type="entry name" value="FH_FOX"/>
    <property type="match status" value="1"/>
</dbReference>
<reference evidence="11" key="1">
    <citation type="submission" date="2018-06" db="EMBL/GenBank/DDBJ databases">
        <authorList>
            <person name="Guldener U."/>
        </authorList>
    </citation>
    <scope>NUCLEOTIDE SEQUENCE [LARGE SCALE GENOMIC DNA]</scope>
    <source>
        <strain evidence="11">UTAD17</strain>
    </source>
</reference>
<keyword evidence="4" id="KW-0804">Transcription</keyword>
<proteinExistence type="predicted"/>
<feature type="region of interest" description="Disordered" evidence="7">
    <location>
        <begin position="61"/>
        <end position="85"/>
    </location>
</feature>